<feature type="region of interest" description="Disordered" evidence="1">
    <location>
        <begin position="449"/>
        <end position="500"/>
    </location>
</feature>
<keyword evidence="2" id="KW-0812">Transmembrane</keyword>
<evidence type="ECO:0000313" key="3">
    <source>
        <dbReference type="EMBL" id="KPA38058.1"/>
    </source>
</evidence>
<evidence type="ECO:0000256" key="2">
    <source>
        <dbReference type="SAM" id="Phobius"/>
    </source>
</evidence>
<evidence type="ECO:0000256" key="1">
    <source>
        <dbReference type="SAM" id="MobiDB-lite"/>
    </source>
</evidence>
<name>A0A0M9EQW9_FUSLA</name>
<reference evidence="3 4" key="1">
    <citation type="submission" date="2015-04" db="EMBL/GenBank/DDBJ databases">
        <title>The draft genome sequence of Fusarium langsethiae, a T-2/HT-2 mycotoxin producer.</title>
        <authorList>
            <person name="Lysoe E."/>
            <person name="Divon H.H."/>
            <person name="Terzi V."/>
            <person name="Orru L."/>
            <person name="Lamontanara A."/>
            <person name="Kolseth A.-K."/>
            <person name="Frandsen R.J."/>
            <person name="Nielsen K."/>
            <person name="Thrane U."/>
        </authorList>
    </citation>
    <scope>NUCLEOTIDE SEQUENCE [LARGE SCALE GENOMIC DNA]</scope>
    <source>
        <strain evidence="3 4">Fl201059</strain>
    </source>
</reference>
<feature type="compositionally biased region" description="Polar residues" evidence="1">
    <location>
        <begin position="415"/>
        <end position="434"/>
    </location>
</feature>
<proteinExistence type="predicted"/>
<comment type="caution">
    <text evidence="3">The sequence shown here is derived from an EMBL/GenBank/DDBJ whole genome shotgun (WGS) entry which is preliminary data.</text>
</comment>
<feature type="transmembrane region" description="Helical" evidence="2">
    <location>
        <begin position="177"/>
        <end position="198"/>
    </location>
</feature>
<gene>
    <name evidence="3" type="ORF">FLAG1_09113</name>
</gene>
<dbReference type="AlphaFoldDB" id="A0A0M9EQW9"/>
<dbReference type="OrthoDB" id="5411141at2759"/>
<feature type="compositionally biased region" description="Basic residues" evidence="1">
    <location>
        <begin position="8"/>
        <end position="18"/>
    </location>
</feature>
<evidence type="ECO:0000313" key="4">
    <source>
        <dbReference type="Proteomes" id="UP000037904"/>
    </source>
</evidence>
<feature type="region of interest" description="Disordered" evidence="1">
    <location>
        <begin position="1"/>
        <end position="21"/>
    </location>
</feature>
<dbReference type="EMBL" id="JXCE01000322">
    <property type="protein sequence ID" value="KPA38058.1"/>
    <property type="molecule type" value="Genomic_DNA"/>
</dbReference>
<feature type="region of interest" description="Disordered" evidence="1">
    <location>
        <begin position="249"/>
        <end position="278"/>
    </location>
</feature>
<protein>
    <submittedName>
        <fullName evidence="3">Uncharacterized protein</fullName>
    </submittedName>
</protein>
<accession>A0A0M9EQW9</accession>
<feature type="compositionally biased region" description="Acidic residues" evidence="1">
    <location>
        <begin position="90"/>
        <end position="121"/>
    </location>
</feature>
<organism evidence="3 4">
    <name type="scientific">Fusarium langsethiae</name>
    <dbReference type="NCBI Taxonomy" id="179993"/>
    <lineage>
        <taxon>Eukaryota</taxon>
        <taxon>Fungi</taxon>
        <taxon>Dikarya</taxon>
        <taxon>Ascomycota</taxon>
        <taxon>Pezizomycotina</taxon>
        <taxon>Sordariomycetes</taxon>
        <taxon>Hypocreomycetidae</taxon>
        <taxon>Hypocreales</taxon>
        <taxon>Nectriaceae</taxon>
        <taxon>Fusarium</taxon>
    </lineage>
</organism>
<feature type="compositionally biased region" description="Low complexity" evidence="1">
    <location>
        <begin position="77"/>
        <end position="88"/>
    </location>
</feature>
<keyword evidence="4" id="KW-1185">Reference proteome</keyword>
<feature type="compositionally biased region" description="Pro residues" evidence="1">
    <location>
        <begin position="471"/>
        <end position="481"/>
    </location>
</feature>
<feature type="region of interest" description="Disordered" evidence="1">
    <location>
        <begin position="67"/>
        <end position="167"/>
    </location>
</feature>
<keyword evidence="2" id="KW-0472">Membrane</keyword>
<feature type="compositionally biased region" description="Basic and acidic residues" evidence="1">
    <location>
        <begin position="482"/>
        <end position="500"/>
    </location>
</feature>
<feature type="region of interest" description="Disordered" evidence="1">
    <location>
        <begin position="406"/>
        <end position="434"/>
    </location>
</feature>
<keyword evidence="2" id="KW-1133">Transmembrane helix</keyword>
<sequence length="500" mass="54786">MAPSTEKRHFRWPTKTKRGFAGSVPDWTIAEDDDKYDVHIMRRRSLGRRLRRDIAKTSAVETELYVSILEGTPTPTPTTTKPYSSTPTAVEEESGSGSDSSDDESGSDDENEESDDEEESDPVPTEKEEAVSDQDLEVKLPATATDSPSVDAPSAEGSTDGSMISGGEGMHSNVHKILLGVGSVGAFLLLLGVGFLVWKFYSKKKTSKKPPPVDDMSFEKPNRFEGFVSKIPFVGSRLGHKDWYTIEDPSPPYSSQVGDEKTRHFSSSPSPSPSPVYAPSSLPSPFAISSTIPKQSNTHLAVPTKPWGTYRMSGRTEQTNYDIDAMSPTSTAFVENAVEVQVVARQAPREGLSPPYKPQHNRISSDAPYAYGVARRQTGVSELSSISSGFGDGDIVVTPDYQTVQSVPSMPAPSRQPTWKSSTNTVSRRDTVSTVASVDGRPRFRSVNSWVKQQNGQLRRAQRQQEQSDAPPVPALAPPPEQDFRYMLPDDERPRPVEMV</sequence>
<dbReference type="Proteomes" id="UP000037904">
    <property type="component" value="Unassembled WGS sequence"/>
</dbReference>